<dbReference type="InterPro" id="IPR046796">
    <property type="entry name" value="Transposase_32_dom"/>
</dbReference>
<evidence type="ECO:0000313" key="2">
    <source>
        <dbReference type="EMBL" id="MCI24978.1"/>
    </source>
</evidence>
<dbReference type="Pfam" id="PF20167">
    <property type="entry name" value="Transposase_32"/>
    <property type="match status" value="1"/>
</dbReference>
<proteinExistence type="predicted"/>
<protein>
    <recommendedName>
        <fullName evidence="1">Putative plant transposon protein domain-containing protein</fullName>
    </recommendedName>
</protein>
<dbReference type="Proteomes" id="UP000265520">
    <property type="component" value="Unassembled WGS sequence"/>
</dbReference>
<keyword evidence="3" id="KW-1185">Reference proteome</keyword>
<evidence type="ECO:0000313" key="3">
    <source>
        <dbReference type="Proteomes" id="UP000265520"/>
    </source>
</evidence>
<organism evidence="2 3">
    <name type="scientific">Trifolium medium</name>
    <dbReference type="NCBI Taxonomy" id="97028"/>
    <lineage>
        <taxon>Eukaryota</taxon>
        <taxon>Viridiplantae</taxon>
        <taxon>Streptophyta</taxon>
        <taxon>Embryophyta</taxon>
        <taxon>Tracheophyta</taxon>
        <taxon>Spermatophyta</taxon>
        <taxon>Magnoliopsida</taxon>
        <taxon>eudicotyledons</taxon>
        <taxon>Gunneridae</taxon>
        <taxon>Pentapetalae</taxon>
        <taxon>rosids</taxon>
        <taxon>fabids</taxon>
        <taxon>Fabales</taxon>
        <taxon>Fabaceae</taxon>
        <taxon>Papilionoideae</taxon>
        <taxon>50 kb inversion clade</taxon>
        <taxon>NPAAA clade</taxon>
        <taxon>Hologalegina</taxon>
        <taxon>IRL clade</taxon>
        <taxon>Trifolieae</taxon>
        <taxon>Trifolium</taxon>
    </lineage>
</organism>
<comment type="caution">
    <text evidence="2">The sequence shown here is derived from an EMBL/GenBank/DDBJ whole genome shotgun (WGS) entry which is preliminary data.</text>
</comment>
<accession>A0A392QL88</accession>
<feature type="non-terminal residue" evidence="2">
    <location>
        <position position="186"/>
    </location>
</feature>
<name>A0A392QL88_9FABA</name>
<sequence length="186" mass="20557">PGVGWFIGSAGLPVRMNTSDMDPVAKTLAVWLVHSFEPCSNSSEMIMDWCHAVYCMLRRWDIGVSRLIAASIEGLVTATVQILGHPFLITQLCAGAGVQQFDTDEIWDSPAPFSRKFFRATQRRQQEAVAAHAAAQAAAAAPPVPQPQQQHQQVPAPVYEDWQLGMAATQYELMQRFDLGMPRYSP</sequence>
<feature type="domain" description="Putative plant transposon protein" evidence="1">
    <location>
        <begin position="14"/>
        <end position="98"/>
    </location>
</feature>
<feature type="non-terminal residue" evidence="2">
    <location>
        <position position="1"/>
    </location>
</feature>
<evidence type="ECO:0000259" key="1">
    <source>
        <dbReference type="Pfam" id="PF20167"/>
    </source>
</evidence>
<dbReference type="EMBL" id="LXQA010144610">
    <property type="protein sequence ID" value="MCI24978.1"/>
    <property type="molecule type" value="Genomic_DNA"/>
</dbReference>
<reference evidence="2 3" key="1">
    <citation type="journal article" date="2018" name="Front. Plant Sci.">
        <title>Red Clover (Trifolium pratense) and Zigzag Clover (T. medium) - A Picture of Genomic Similarities and Differences.</title>
        <authorList>
            <person name="Dluhosova J."/>
            <person name="Istvanek J."/>
            <person name="Nedelnik J."/>
            <person name="Repkova J."/>
        </authorList>
    </citation>
    <scope>NUCLEOTIDE SEQUENCE [LARGE SCALE GENOMIC DNA]</scope>
    <source>
        <strain evidence="3">cv. 10/8</strain>
        <tissue evidence="2">Leaf</tissue>
    </source>
</reference>
<dbReference type="AlphaFoldDB" id="A0A392QL88"/>